<evidence type="ECO:0000256" key="1">
    <source>
        <dbReference type="SAM" id="SignalP"/>
    </source>
</evidence>
<dbReference type="SUPFAM" id="SSF49503">
    <property type="entry name" value="Cupredoxins"/>
    <property type="match status" value="1"/>
</dbReference>
<dbReference type="Proteomes" id="UP000192923">
    <property type="component" value="Unassembled WGS sequence"/>
</dbReference>
<proteinExistence type="predicted"/>
<feature type="chain" id="PRO_5011989104" description="Plastocyanin" evidence="1">
    <location>
        <begin position="19"/>
        <end position="216"/>
    </location>
</feature>
<keyword evidence="3" id="KW-1185">Reference proteome</keyword>
<organism evidence="2 3">
    <name type="scientific">Methylomagnum ishizawai</name>
    <dbReference type="NCBI Taxonomy" id="1760988"/>
    <lineage>
        <taxon>Bacteria</taxon>
        <taxon>Pseudomonadati</taxon>
        <taxon>Pseudomonadota</taxon>
        <taxon>Gammaproteobacteria</taxon>
        <taxon>Methylococcales</taxon>
        <taxon>Methylococcaceae</taxon>
        <taxon>Methylomagnum</taxon>
    </lineage>
</organism>
<dbReference type="AlphaFoldDB" id="A0A1Y6CT39"/>
<evidence type="ECO:0008006" key="4">
    <source>
        <dbReference type="Google" id="ProtNLM"/>
    </source>
</evidence>
<evidence type="ECO:0000313" key="2">
    <source>
        <dbReference type="EMBL" id="SMF93370.1"/>
    </source>
</evidence>
<dbReference type="Gene3D" id="2.60.40.420">
    <property type="entry name" value="Cupredoxins - blue copper proteins"/>
    <property type="match status" value="1"/>
</dbReference>
<dbReference type="CDD" id="cd04221">
    <property type="entry name" value="MauL"/>
    <property type="match status" value="1"/>
</dbReference>
<keyword evidence="1" id="KW-0732">Signal</keyword>
<evidence type="ECO:0000313" key="3">
    <source>
        <dbReference type="Proteomes" id="UP000192923"/>
    </source>
</evidence>
<dbReference type="SUPFAM" id="SSF49464">
    <property type="entry name" value="Carboxypeptidase regulatory domain-like"/>
    <property type="match status" value="1"/>
</dbReference>
<gene>
    <name evidence="2" type="ORF">SAMN02949497_0650</name>
</gene>
<name>A0A1Y6CT39_9GAMM</name>
<protein>
    <recommendedName>
        <fullName evidence="4">Plastocyanin</fullName>
    </recommendedName>
</protein>
<sequence>MRRLAALVLWAGWLSARAAVLSGEVRDEAGQPLAEAVILARPARPAPPRPPATMVIDQRDREFIPHVLAIQRGDTVDFPNSDRIQHHVYSFSPGNAFEIKLYKGRPEQPVRFGQAGVAVLGCNIHDWMLGYVYVADTPYFAVSDAEGRWSLSVPAGEYRLAVWQPDAERDGELPGPAMMATEDTPMGWNPVIPLKRLHRNGKPPVHPQQEAYPGEP</sequence>
<reference evidence="2 3" key="1">
    <citation type="submission" date="2016-12" db="EMBL/GenBank/DDBJ databases">
        <authorList>
            <person name="Song W.-J."/>
            <person name="Kurnit D.M."/>
        </authorList>
    </citation>
    <scope>NUCLEOTIDE SEQUENCE [LARGE SCALE GENOMIC DNA]</scope>
    <source>
        <strain evidence="2 3">175</strain>
    </source>
</reference>
<dbReference type="InterPro" id="IPR008969">
    <property type="entry name" value="CarboxyPept-like_regulatory"/>
</dbReference>
<dbReference type="InterPro" id="IPR034242">
    <property type="entry name" value="MauL"/>
</dbReference>
<dbReference type="STRING" id="1760988.SAMN02949497_0650"/>
<accession>A0A1Y6CT39</accession>
<dbReference type="EMBL" id="FXAM01000001">
    <property type="protein sequence ID" value="SMF93370.1"/>
    <property type="molecule type" value="Genomic_DNA"/>
</dbReference>
<dbReference type="OrthoDB" id="9772097at2"/>
<feature type="signal peptide" evidence="1">
    <location>
        <begin position="1"/>
        <end position="18"/>
    </location>
</feature>
<dbReference type="InterPro" id="IPR008972">
    <property type="entry name" value="Cupredoxin"/>
</dbReference>
<dbReference type="RefSeq" id="WP_085209891.1">
    <property type="nucleotide sequence ID" value="NZ_FXAM01000001.1"/>
</dbReference>